<feature type="non-terminal residue" evidence="1">
    <location>
        <position position="1"/>
    </location>
</feature>
<evidence type="ECO:0000313" key="1">
    <source>
        <dbReference type="EMBL" id="VFV36699.1"/>
    </source>
</evidence>
<dbReference type="Proteomes" id="UP000386466">
    <property type="component" value="Unassembled WGS sequence"/>
</dbReference>
<dbReference type="EMBL" id="CAAGRJ010023066">
    <property type="protein sequence ID" value="VFV36699.1"/>
    <property type="molecule type" value="Genomic_DNA"/>
</dbReference>
<dbReference type="AlphaFoldDB" id="A0A485NX39"/>
<evidence type="ECO:0000313" key="2">
    <source>
        <dbReference type="Proteomes" id="UP000386466"/>
    </source>
</evidence>
<reference evidence="1 2" key="1">
    <citation type="submission" date="2019-01" db="EMBL/GenBank/DDBJ databases">
        <authorList>
            <person name="Alioto T."/>
            <person name="Alioto T."/>
        </authorList>
    </citation>
    <scope>NUCLEOTIDE SEQUENCE [LARGE SCALE GENOMIC DNA]</scope>
</reference>
<proteinExistence type="predicted"/>
<name>A0A485NX39_LYNPA</name>
<keyword evidence="2" id="KW-1185">Reference proteome</keyword>
<protein>
    <recommendedName>
        <fullName evidence="3">Prostate and testis expressed</fullName>
    </recommendedName>
</protein>
<evidence type="ECO:0008006" key="3">
    <source>
        <dbReference type="Google" id="ProtNLM"/>
    </source>
</evidence>
<organism evidence="1 2">
    <name type="scientific">Lynx pardinus</name>
    <name type="common">Iberian lynx</name>
    <name type="synonym">Felis pardina</name>
    <dbReference type="NCBI Taxonomy" id="191816"/>
    <lineage>
        <taxon>Eukaryota</taxon>
        <taxon>Metazoa</taxon>
        <taxon>Chordata</taxon>
        <taxon>Craniata</taxon>
        <taxon>Vertebrata</taxon>
        <taxon>Euteleostomi</taxon>
        <taxon>Mammalia</taxon>
        <taxon>Eutheria</taxon>
        <taxon>Laurasiatheria</taxon>
        <taxon>Carnivora</taxon>
        <taxon>Feliformia</taxon>
        <taxon>Felidae</taxon>
        <taxon>Felinae</taxon>
        <taxon>Lynx</taxon>
    </lineage>
</organism>
<sequence length="117" mass="13921">DRVLTSKGIRFCYHCDFFDGFKCLTHLKKCWKFNLMIYNRSCTIDHYYYNDKITGRYLYRYTKLSCNPCEEGMFQIYHDLLRETFCCNHADLCNNGNINMDTTVIFGKGIDLMAEKS</sequence>
<gene>
    <name evidence="1" type="ORF">LYPA_23C010605</name>
</gene>
<accession>A0A485NX39</accession>